<keyword evidence="2" id="KW-1185">Reference proteome</keyword>
<name>A0ABN3I053_9ACTN</name>
<sequence length="52" mass="5756">MTRHRWVDVETVAYIDGAVTGVLDLDDVAPHGGFDDLLRGEPLLLAMPHRLT</sequence>
<reference evidence="1 2" key="1">
    <citation type="journal article" date="2019" name="Int. J. Syst. Evol. Microbiol.">
        <title>The Global Catalogue of Microorganisms (GCM) 10K type strain sequencing project: providing services to taxonomists for standard genome sequencing and annotation.</title>
        <authorList>
            <consortium name="The Broad Institute Genomics Platform"/>
            <consortium name="The Broad Institute Genome Sequencing Center for Infectious Disease"/>
            <person name="Wu L."/>
            <person name="Ma J."/>
        </authorList>
    </citation>
    <scope>NUCLEOTIDE SEQUENCE [LARGE SCALE GENOMIC DNA]</scope>
    <source>
        <strain evidence="1 2">JCM 4358</strain>
    </source>
</reference>
<proteinExistence type="predicted"/>
<organism evidence="1 2">
    <name type="scientific">Streptomyces coeruleofuscus</name>
    <dbReference type="NCBI Taxonomy" id="66879"/>
    <lineage>
        <taxon>Bacteria</taxon>
        <taxon>Bacillati</taxon>
        <taxon>Actinomycetota</taxon>
        <taxon>Actinomycetes</taxon>
        <taxon>Kitasatosporales</taxon>
        <taxon>Streptomycetaceae</taxon>
        <taxon>Streptomyces</taxon>
    </lineage>
</organism>
<evidence type="ECO:0000313" key="1">
    <source>
        <dbReference type="EMBL" id="GAA2391722.1"/>
    </source>
</evidence>
<evidence type="ECO:0000313" key="2">
    <source>
        <dbReference type="Proteomes" id="UP001499986"/>
    </source>
</evidence>
<dbReference type="EMBL" id="BAAASE010000002">
    <property type="protein sequence ID" value="GAA2391722.1"/>
    <property type="molecule type" value="Genomic_DNA"/>
</dbReference>
<protein>
    <submittedName>
        <fullName evidence="1">Uncharacterized protein</fullName>
    </submittedName>
</protein>
<dbReference type="Proteomes" id="UP001499986">
    <property type="component" value="Unassembled WGS sequence"/>
</dbReference>
<accession>A0ABN3I053</accession>
<comment type="caution">
    <text evidence="1">The sequence shown here is derived from an EMBL/GenBank/DDBJ whole genome shotgun (WGS) entry which is preliminary data.</text>
</comment>
<gene>
    <name evidence="1" type="ORF">GCM10010255_21340</name>
</gene>